<sequence length="97" mass="10636">MGRASREEICDATDELIRVAEHFGELAAMPCPICGSSKLVYVDFAFGSKLPSSGQVVAEGTLLNLSGRVGDFDTYQVEVCKDCLWNHLVQKQTPNRD</sequence>
<gene>
    <name evidence="1" type="ORF">SAMN02745225_01839</name>
</gene>
<dbReference type="InterPro" id="IPR035169">
    <property type="entry name" value="DUF5318"/>
</dbReference>
<protein>
    <submittedName>
        <fullName evidence="1">Uncharacterized protein</fullName>
    </submittedName>
</protein>
<name>A0A1M4WZ26_9ACTN</name>
<proteinExistence type="predicted"/>
<evidence type="ECO:0000313" key="1">
    <source>
        <dbReference type="EMBL" id="SHE86499.1"/>
    </source>
</evidence>
<dbReference type="Pfam" id="PF17249">
    <property type="entry name" value="DUF5318"/>
    <property type="match status" value="1"/>
</dbReference>
<dbReference type="AlphaFoldDB" id="A0A1M4WZ26"/>
<keyword evidence="2" id="KW-1185">Reference proteome</keyword>
<evidence type="ECO:0000313" key="2">
    <source>
        <dbReference type="Proteomes" id="UP000184295"/>
    </source>
</evidence>
<accession>A0A1M4WZ26</accession>
<dbReference type="Proteomes" id="UP000184295">
    <property type="component" value="Unassembled WGS sequence"/>
</dbReference>
<dbReference type="STRING" id="1121881.SAMN02745225_01839"/>
<reference evidence="2" key="1">
    <citation type="submission" date="2016-11" db="EMBL/GenBank/DDBJ databases">
        <authorList>
            <person name="Varghese N."/>
            <person name="Submissions S."/>
        </authorList>
    </citation>
    <scope>NUCLEOTIDE SEQUENCE [LARGE SCALE GENOMIC DNA]</scope>
    <source>
        <strain evidence="2">DSM 19514</strain>
    </source>
</reference>
<organism evidence="1 2">
    <name type="scientific">Ferrithrix thermotolerans DSM 19514</name>
    <dbReference type="NCBI Taxonomy" id="1121881"/>
    <lineage>
        <taxon>Bacteria</taxon>
        <taxon>Bacillati</taxon>
        <taxon>Actinomycetota</taxon>
        <taxon>Acidimicrobiia</taxon>
        <taxon>Acidimicrobiales</taxon>
        <taxon>Acidimicrobiaceae</taxon>
        <taxon>Ferrithrix</taxon>
    </lineage>
</organism>
<dbReference type="EMBL" id="FQUL01000031">
    <property type="protein sequence ID" value="SHE86499.1"/>
    <property type="molecule type" value="Genomic_DNA"/>
</dbReference>